<dbReference type="CDD" id="cd01428">
    <property type="entry name" value="ADK"/>
    <property type="match status" value="1"/>
</dbReference>
<protein>
    <recommendedName>
        <fullName evidence="5">Adenylate kinase active site lid domain-containing protein</fullName>
    </recommendedName>
</protein>
<dbReference type="GO" id="GO:0004017">
    <property type="term" value="F:AMP kinase activity"/>
    <property type="evidence" value="ECO:0007669"/>
    <property type="project" value="InterPro"/>
</dbReference>
<dbReference type="InterPro" id="IPR033690">
    <property type="entry name" value="Adenylat_kinase_CS"/>
</dbReference>
<evidence type="ECO:0000256" key="2">
    <source>
        <dbReference type="ARBA" id="ARBA00022741"/>
    </source>
</evidence>
<dbReference type="InterPro" id="IPR000850">
    <property type="entry name" value="Adenylat/UMP-CMP_kin"/>
</dbReference>
<dbReference type="GO" id="GO:0005524">
    <property type="term" value="F:ATP binding"/>
    <property type="evidence" value="ECO:0007669"/>
    <property type="project" value="InterPro"/>
</dbReference>
<evidence type="ECO:0000256" key="3">
    <source>
        <dbReference type="ARBA" id="ARBA00022777"/>
    </source>
</evidence>
<evidence type="ECO:0000313" key="4">
    <source>
        <dbReference type="EMBL" id="GAH98559.1"/>
    </source>
</evidence>
<dbReference type="NCBIfam" id="NF001381">
    <property type="entry name" value="PRK00279.1-3"/>
    <property type="match status" value="1"/>
</dbReference>
<dbReference type="SUPFAM" id="SSF52540">
    <property type="entry name" value="P-loop containing nucleoside triphosphate hydrolases"/>
    <property type="match status" value="1"/>
</dbReference>
<dbReference type="InterPro" id="IPR006259">
    <property type="entry name" value="Adenyl_kin_sub"/>
</dbReference>
<dbReference type="InterPro" id="IPR027417">
    <property type="entry name" value="P-loop_NTPase"/>
</dbReference>
<comment type="caution">
    <text evidence="4">The sequence shown here is derived from an EMBL/GenBank/DDBJ whole genome shotgun (WGS) entry which is preliminary data.</text>
</comment>
<dbReference type="NCBIfam" id="TIGR01351">
    <property type="entry name" value="adk"/>
    <property type="match status" value="1"/>
</dbReference>
<dbReference type="HAMAP" id="MF_00235">
    <property type="entry name" value="Adenylate_kinase_Adk"/>
    <property type="match status" value="1"/>
</dbReference>
<sequence length="205" mass="22816">MRIVLLGAPGAGKGTQAKVISNKFNIPCISTGDILRNEINKGSELGKKAVRFVESGKLVPDEIIIEIIKNMIRNSRSENGFLIDGFPRNLKQAKMFSSTLDQLGIKLDKVINIVVDRDEVISRLSKRATCKVCKSIFGINNNSENFIKCPECGGDLIKRKDDNVEVIKHRMEVYESVTMPLINFYADKGLLVNIGQVICCIFSRP</sequence>
<dbReference type="Pfam" id="PF00406">
    <property type="entry name" value="ADK"/>
    <property type="match status" value="1"/>
</dbReference>
<dbReference type="PRINTS" id="PR00094">
    <property type="entry name" value="ADENYLTKNASE"/>
</dbReference>
<dbReference type="EMBL" id="BARV01003011">
    <property type="protein sequence ID" value="GAH98559.1"/>
    <property type="molecule type" value="Genomic_DNA"/>
</dbReference>
<dbReference type="AlphaFoldDB" id="X1L824"/>
<dbReference type="Gene3D" id="3.40.50.300">
    <property type="entry name" value="P-loop containing nucleotide triphosphate hydrolases"/>
    <property type="match status" value="1"/>
</dbReference>
<keyword evidence="1" id="KW-0808">Transferase</keyword>
<name>X1L824_9ZZZZ</name>
<reference evidence="4" key="1">
    <citation type="journal article" date="2014" name="Front. Microbiol.">
        <title>High frequency of phylogenetically diverse reductive dehalogenase-homologous genes in deep subseafloor sedimentary metagenomes.</title>
        <authorList>
            <person name="Kawai M."/>
            <person name="Futagami T."/>
            <person name="Toyoda A."/>
            <person name="Takaki Y."/>
            <person name="Nishi S."/>
            <person name="Hori S."/>
            <person name="Arai W."/>
            <person name="Tsubouchi T."/>
            <person name="Morono Y."/>
            <person name="Uchiyama I."/>
            <person name="Ito T."/>
            <person name="Fujiyama A."/>
            <person name="Inagaki F."/>
            <person name="Takami H."/>
        </authorList>
    </citation>
    <scope>NUCLEOTIDE SEQUENCE</scope>
    <source>
        <strain evidence="4">Expedition CK06-06</strain>
    </source>
</reference>
<dbReference type="PANTHER" id="PTHR23359">
    <property type="entry name" value="NUCLEOTIDE KINASE"/>
    <property type="match status" value="1"/>
</dbReference>
<organism evidence="4">
    <name type="scientific">marine sediment metagenome</name>
    <dbReference type="NCBI Taxonomy" id="412755"/>
    <lineage>
        <taxon>unclassified sequences</taxon>
        <taxon>metagenomes</taxon>
        <taxon>ecological metagenomes</taxon>
    </lineage>
</organism>
<keyword evidence="3" id="KW-0418">Kinase</keyword>
<proteinExistence type="inferred from homology"/>
<evidence type="ECO:0008006" key="5">
    <source>
        <dbReference type="Google" id="ProtNLM"/>
    </source>
</evidence>
<gene>
    <name evidence="4" type="ORF">S06H3_07428</name>
</gene>
<keyword evidence="2" id="KW-0547">Nucleotide-binding</keyword>
<dbReference type="PROSITE" id="PS00113">
    <property type="entry name" value="ADENYLATE_KINASE"/>
    <property type="match status" value="1"/>
</dbReference>
<accession>X1L824</accession>
<evidence type="ECO:0000256" key="1">
    <source>
        <dbReference type="ARBA" id="ARBA00022679"/>
    </source>
</evidence>